<name>A0A345ZT48_9HYPH</name>
<organism evidence="1 2">
    <name type="scientific">Pseudolabrys taiwanensis</name>
    <dbReference type="NCBI Taxonomy" id="331696"/>
    <lineage>
        <taxon>Bacteria</taxon>
        <taxon>Pseudomonadati</taxon>
        <taxon>Pseudomonadota</taxon>
        <taxon>Alphaproteobacteria</taxon>
        <taxon>Hyphomicrobiales</taxon>
        <taxon>Xanthobacteraceae</taxon>
        <taxon>Pseudolabrys</taxon>
    </lineage>
</organism>
<sequence>MTAVVASRVAAATPEDAYIAARDAAIAAMKALPAGDDDDATRKREEAARTDLTGRLQAIIGPIAIKGLDGQARSNIETLFEGDQGFGTLDGLVFGAVDGPLQVVVTTEGLLRRWLVGHRQWWGDKGARMPRSLAAAAATNAFYTQAISTDAAVTKFVALPVMKPDEATFAFAMLAARSQDAVPAKADEVFVTVSYGGRVYLACGKASAAIGPIGVCERIRRESQTKSEAEQAKDERDFLRCFAERAPREPAFGTALKDAQDLIGRLPR</sequence>
<dbReference type="KEGG" id="ptaw:DW352_05935"/>
<keyword evidence="2" id="KW-1185">Reference proteome</keyword>
<accession>A0A345ZT48</accession>
<protein>
    <submittedName>
        <fullName evidence="1">Uncharacterized protein</fullName>
    </submittedName>
</protein>
<gene>
    <name evidence="1" type="ORF">DW352_05935</name>
</gene>
<reference evidence="1 2" key="1">
    <citation type="submission" date="2018-07" db="EMBL/GenBank/DDBJ databases">
        <authorList>
            <person name="Quirk P.G."/>
            <person name="Krulwich T.A."/>
        </authorList>
    </citation>
    <scope>NUCLEOTIDE SEQUENCE [LARGE SCALE GENOMIC DNA]</scope>
    <source>
        <strain evidence="1 2">CC-BB4</strain>
    </source>
</reference>
<dbReference type="EMBL" id="CP031417">
    <property type="protein sequence ID" value="AXK80095.1"/>
    <property type="molecule type" value="Genomic_DNA"/>
</dbReference>
<dbReference type="Proteomes" id="UP000254889">
    <property type="component" value="Chromosome"/>
</dbReference>
<dbReference type="AlphaFoldDB" id="A0A345ZT48"/>
<dbReference type="OrthoDB" id="1438074at2"/>
<evidence type="ECO:0000313" key="1">
    <source>
        <dbReference type="EMBL" id="AXK80095.1"/>
    </source>
</evidence>
<evidence type="ECO:0000313" key="2">
    <source>
        <dbReference type="Proteomes" id="UP000254889"/>
    </source>
</evidence>
<proteinExistence type="predicted"/>